<feature type="transmembrane region" description="Helical" evidence="11">
    <location>
        <begin position="27"/>
        <end position="47"/>
    </location>
</feature>
<evidence type="ECO:0000256" key="2">
    <source>
        <dbReference type="ARBA" id="ARBA00009477"/>
    </source>
</evidence>
<organism evidence="14 15">
    <name type="scientific">Vibrio xiamenensis</name>
    <dbReference type="NCBI Taxonomy" id="861298"/>
    <lineage>
        <taxon>Bacteria</taxon>
        <taxon>Pseudomonadati</taxon>
        <taxon>Pseudomonadota</taxon>
        <taxon>Gammaproteobacteria</taxon>
        <taxon>Vibrionales</taxon>
        <taxon>Vibrionaceae</taxon>
        <taxon>Vibrio</taxon>
    </lineage>
</organism>
<comment type="subcellular location">
    <subcellularLocation>
        <location evidence="1">Cell inner membrane</location>
        <topology evidence="1">Single-pass membrane protein</topology>
        <orientation evidence="1">Periplasmic side</orientation>
    </subcellularLocation>
</comment>
<dbReference type="PANTHER" id="PTHR30386:SF19">
    <property type="entry name" value="MULTIDRUG EXPORT PROTEIN EMRA-RELATED"/>
    <property type="match status" value="1"/>
</dbReference>
<dbReference type="Gene3D" id="2.40.30.170">
    <property type="match status" value="1"/>
</dbReference>
<dbReference type="InterPro" id="IPR058624">
    <property type="entry name" value="MdtA-like_HH"/>
</dbReference>
<reference evidence="14 15" key="1">
    <citation type="submission" date="2016-10" db="EMBL/GenBank/DDBJ databases">
        <authorList>
            <person name="de Groot N.N."/>
        </authorList>
    </citation>
    <scope>NUCLEOTIDE SEQUENCE [LARGE SCALE GENOMIC DNA]</scope>
    <source>
        <strain evidence="14 15">CGMCC 1.10228</strain>
    </source>
</reference>
<dbReference type="AlphaFoldDB" id="A0A1G7YKW2"/>
<dbReference type="PANTHER" id="PTHR30386">
    <property type="entry name" value="MEMBRANE FUSION SUBUNIT OF EMRAB-TOLC MULTIDRUG EFFLUX PUMP"/>
    <property type="match status" value="1"/>
</dbReference>
<dbReference type="EMBL" id="FNDD01000005">
    <property type="protein sequence ID" value="SDG96935.1"/>
    <property type="molecule type" value="Genomic_DNA"/>
</dbReference>
<dbReference type="FunFam" id="2.40.30.170:FF:000003">
    <property type="entry name" value="Multidrug resistance protein A"/>
    <property type="match status" value="1"/>
</dbReference>
<comment type="similarity">
    <text evidence="2">Belongs to the membrane fusion protein (MFP) (TC 8.A.1) family.</text>
</comment>
<dbReference type="GO" id="GO:0015721">
    <property type="term" value="P:bile acid and bile salt transport"/>
    <property type="evidence" value="ECO:0007669"/>
    <property type="project" value="UniProtKB-ARBA"/>
</dbReference>
<evidence type="ECO:0000256" key="6">
    <source>
        <dbReference type="ARBA" id="ARBA00022692"/>
    </source>
</evidence>
<dbReference type="Pfam" id="PF25917">
    <property type="entry name" value="BSH_RND"/>
    <property type="match status" value="1"/>
</dbReference>
<feature type="region of interest" description="Disordered" evidence="10">
    <location>
        <begin position="1"/>
        <end position="20"/>
    </location>
</feature>
<evidence type="ECO:0000256" key="4">
    <source>
        <dbReference type="ARBA" id="ARBA00022475"/>
    </source>
</evidence>
<keyword evidence="15" id="KW-1185">Reference proteome</keyword>
<dbReference type="GO" id="GO:1990961">
    <property type="term" value="P:xenobiotic detoxification by transmembrane export across the plasma membrane"/>
    <property type="evidence" value="ECO:0007669"/>
    <property type="project" value="UniProtKB-ARBA"/>
</dbReference>
<evidence type="ECO:0000256" key="3">
    <source>
        <dbReference type="ARBA" id="ARBA00022448"/>
    </source>
</evidence>
<dbReference type="Gene3D" id="1.10.287.470">
    <property type="entry name" value="Helix hairpin bin"/>
    <property type="match status" value="2"/>
</dbReference>
<keyword evidence="8 11" id="KW-0472">Membrane</keyword>
<keyword evidence="7 11" id="KW-1133">Transmembrane helix</keyword>
<evidence type="ECO:0000256" key="8">
    <source>
        <dbReference type="ARBA" id="ARBA00023136"/>
    </source>
</evidence>
<gene>
    <name evidence="14" type="ORF">SAMN04488136_105187</name>
</gene>
<name>A0A1G7YKW2_9VIBR</name>
<keyword evidence="6 11" id="KW-0812">Transmembrane</keyword>
<dbReference type="Pfam" id="PF25876">
    <property type="entry name" value="HH_MFP_RND"/>
    <property type="match status" value="1"/>
</dbReference>
<dbReference type="InterPro" id="IPR058625">
    <property type="entry name" value="MdtA-like_BSH"/>
</dbReference>
<dbReference type="PRINTS" id="PR01490">
    <property type="entry name" value="RTXTOXIND"/>
</dbReference>
<feature type="domain" description="Multidrug resistance protein MdtA-like barrel-sandwich hybrid" evidence="13">
    <location>
        <begin position="65"/>
        <end position="278"/>
    </location>
</feature>
<evidence type="ECO:0000256" key="1">
    <source>
        <dbReference type="ARBA" id="ARBA00004383"/>
    </source>
</evidence>
<dbReference type="GO" id="GO:0005886">
    <property type="term" value="C:plasma membrane"/>
    <property type="evidence" value="ECO:0007669"/>
    <property type="project" value="UniProtKB-SubCell"/>
</dbReference>
<keyword evidence="9" id="KW-0175">Coiled coil</keyword>
<evidence type="ECO:0000256" key="5">
    <source>
        <dbReference type="ARBA" id="ARBA00022519"/>
    </source>
</evidence>
<evidence type="ECO:0000313" key="15">
    <source>
        <dbReference type="Proteomes" id="UP000198854"/>
    </source>
</evidence>
<evidence type="ECO:0000256" key="9">
    <source>
        <dbReference type="SAM" id="Coils"/>
    </source>
</evidence>
<sequence length="399" mass="42877">MNMQQSQQDLQPVETSTGSNPARKKGFMALAAAIVIAGGGYSAYWYFIGSRFVSTDNAYAAVEMSEVTPSVGGIVHDVLVTDTQFVHQGDVLVRIDDTDAQLALNRAEADFALAQQRVKSYFASDEGLSALVQAREADQTRSKAQLESAQADFRRAQIDFNRRKDLVKSGSVSGEELTNAQTALRQAQANLNAAEAAAAQAQANRLSAIAQKKANAAHIEGTTLENNPEVLQAKARLNQARVDFDRTVIRAPVDGVIAQRRVQVGKRVQIGAPLMAIVPIHHMHIDANFKEVDLKHVKIGQRVTATADLYGDDVKYQGVVTGLSGGTGSAFSMIPAQNATGNWIKVVQRLPVRIELDPQQLAAYPLQVGLSMEVEIDTDSQASQSVTAKASTHSAADPS</sequence>
<evidence type="ECO:0000259" key="13">
    <source>
        <dbReference type="Pfam" id="PF25917"/>
    </source>
</evidence>
<feature type="coiled-coil region" evidence="9">
    <location>
        <begin position="177"/>
        <end position="211"/>
    </location>
</feature>
<dbReference type="InterPro" id="IPR050739">
    <property type="entry name" value="MFP"/>
</dbReference>
<protein>
    <submittedName>
        <fullName evidence="14">Membrane fusion protein, multidrug efflux system</fullName>
    </submittedName>
</protein>
<evidence type="ECO:0000256" key="10">
    <source>
        <dbReference type="SAM" id="MobiDB-lite"/>
    </source>
</evidence>
<dbReference type="STRING" id="861298.SAMN04488136_105187"/>
<evidence type="ECO:0000259" key="12">
    <source>
        <dbReference type="Pfam" id="PF25876"/>
    </source>
</evidence>
<evidence type="ECO:0000256" key="7">
    <source>
        <dbReference type="ARBA" id="ARBA00022989"/>
    </source>
</evidence>
<accession>A0A1G7YKW2</accession>
<evidence type="ECO:0000256" key="11">
    <source>
        <dbReference type="SAM" id="Phobius"/>
    </source>
</evidence>
<keyword evidence="4" id="KW-1003">Cell membrane</keyword>
<proteinExistence type="inferred from homology"/>
<dbReference type="Proteomes" id="UP000198854">
    <property type="component" value="Unassembled WGS sequence"/>
</dbReference>
<dbReference type="GO" id="GO:0046677">
    <property type="term" value="P:response to antibiotic"/>
    <property type="evidence" value="ECO:0007669"/>
    <property type="project" value="UniProtKB-ARBA"/>
</dbReference>
<dbReference type="SUPFAM" id="SSF111369">
    <property type="entry name" value="HlyD-like secretion proteins"/>
    <property type="match status" value="3"/>
</dbReference>
<feature type="domain" description="Multidrug resistance protein MdtA-like alpha-helical hairpin" evidence="12">
    <location>
        <begin position="140"/>
        <end position="204"/>
    </location>
</feature>
<keyword evidence="3" id="KW-0813">Transport</keyword>
<dbReference type="Gene3D" id="2.40.50.100">
    <property type="match status" value="1"/>
</dbReference>
<keyword evidence="5" id="KW-0997">Cell inner membrane</keyword>
<evidence type="ECO:0000313" key="14">
    <source>
        <dbReference type="EMBL" id="SDG96935.1"/>
    </source>
</evidence>